<name>A0A1J1IKJ8_9DIPT</name>
<feature type="compositionally biased region" description="Polar residues" evidence="4">
    <location>
        <begin position="219"/>
        <end position="228"/>
    </location>
</feature>
<dbReference type="Gene3D" id="3.30.70.330">
    <property type="match status" value="4"/>
</dbReference>
<feature type="compositionally biased region" description="Low complexity" evidence="4">
    <location>
        <begin position="539"/>
        <end position="552"/>
    </location>
</feature>
<dbReference type="InterPro" id="IPR050666">
    <property type="entry name" value="ESRP"/>
</dbReference>
<feature type="compositionally biased region" description="Basic and acidic residues" evidence="4">
    <location>
        <begin position="710"/>
        <end position="730"/>
    </location>
</feature>
<feature type="compositionally biased region" description="Basic and acidic residues" evidence="4">
    <location>
        <begin position="273"/>
        <end position="290"/>
    </location>
</feature>
<accession>A0A1J1IKJ8</accession>
<evidence type="ECO:0000259" key="5">
    <source>
        <dbReference type="PROSITE" id="PS50102"/>
    </source>
</evidence>
<dbReference type="Proteomes" id="UP000183832">
    <property type="component" value="Unassembled WGS sequence"/>
</dbReference>
<gene>
    <name evidence="6" type="ORF">CLUMA_CG013563</name>
</gene>
<dbReference type="AlphaFoldDB" id="A0A1J1IKJ8"/>
<evidence type="ECO:0000256" key="4">
    <source>
        <dbReference type="SAM" id="MobiDB-lite"/>
    </source>
</evidence>
<feature type="region of interest" description="Disordered" evidence="4">
    <location>
        <begin position="487"/>
        <end position="586"/>
    </location>
</feature>
<dbReference type="SMART" id="SM00360">
    <property type="entry name" value="RRM"/>
    <property type="match status" value="4"/>
</dbReference>
<feature type="compositionally biased region" description="Low complexity" evidence="4">
    <location>
        <begin position="731"/>
        <end position="740"/>
    </location>
</feature>
<reference evidence="6 7" key="1">
    <citation type="submission" date="2015-04" db="EMBL/GenBank/DDBJ databases">
        <authorList>
            <person name="Syromyatnikov M.Y."/>
            <person name="Popov V.N."/>
        </authorList>
    </citation>
    <scope>NUCLEOTIDE SEQUENCE [LARGE SCALE GENOMIC DNA]</scope>
</reference>
<evidence type="ECO:0000313" key="6">
    <source>
        <dbReference type="EMBL" id="CRL00290.1"/>
    </source>
</evidence>
<dbReference type="GO" id="GO:0003723">
    <property type="term" value="F:RNA binding"/>
    <property type="evidence" value="ECO:0007669"/>
    <property type="project" value="UniProtKB-UniRule"/>
</dbReference>
<dbReference type="EMBL" id="CVRI01000054">
    <property type="protein sequence ID" value="CRL00290.1"/>
    <property type="molecule type" value="Genomic_DNA"/>
</dbReference>
<evidence type="ECO:0000256" key="3">
    <source>
        <dbReference type="PROSITE-ProRule" id="PRU00176"/>
    </source>
</evidence>
<dbReference type="Pfam" id="PF00076">
    <property type="entry name" value="RRM_1"/>
    <property type="match status" value="1"/>
</dbReference>
<dbReference type="PANTHER" id="PTHR13976">
    <property type="entry name" value="HETEROGENEOUS NUCLEAR RIBONUCLEOPROTEIN-RELATED"/>
    <property type="match status" value="1"/>
</dbReference>
<evidence type="ECO:0000313" key="7">
    <source>
        <dbReference type="Proteomes" id="UP000183832"/>
    </source>
</evidence>
<dbReference type="InterPro" id="IPR000504">
    <property type="entry name" value="RRM_dom"/>
</dbReference>
<dbReference type="InterPro" id="IPR012677">
    <property type="entry name" value="Nucleotide-bd_a/b_plait_sf"/>
</dbReference>
<organism evidence="6 7">
    <name type="scientific">Clunio marinus</name>
    <dbReference type="NCBI Taxonomy" id="568069"/>
    <lineage>
        <taxon>Eukaryota</taxon>
        <taxon>Metazoa</taxon>
        <taxon>Ecdysozoa</taxon>
        <taxon>Arthropoda</taxon>
        <taxon>Hexapoda</taxon>
        <taxon>Insecta</taxon>
        <taxon>Pterygota</taxon>
        <taxon>Neoptera</taxon>
        <taxon>Endopterygota</taxon>
        <taxon>Diptera</taxon>
        <taxon>Nematocera</taxon>
        <taxon>Chironomoidea</taxon>
        <taxon>Chironomidae</taxon>
        <taxon>Clunio</taxon>
    </lineage>
</organism>
<keyword evidence="7" id="KW-1185">Reference proteome</keyword>
<keyword evidence="1" id="KW-0677">Repeat</keyword>
<feature type="compositionally biased region" description="Polar residues" evidence="4">
    <location>
        <begin position="487"/>
        <end position="506"/>
    </location>
</feature>
<dbReference type="InterPro" id="IPR035979">
    <property type="entry name" value="RBD_domain_sf"/>
</dbReference>
<feature type="compositionally biased region" description="Basic and acidic residues" evidence="4">
    <location>
        <begin position="553"/>
        <end position="572"/>
    </location>
</feature>
<feature type="region of interest" description="Disordered" evidence="4">
    <location>
        <begin position="839"/>
        <end position="862"/>
    </location>
</feature>
<dbReference type="STRING" id="568069.A0A1J1IKJ8"/>
<proteinExistence type="predicted"/>
<feature type="compositionally biased region" description="Basic and acidic residues" evidence="4">
    <location>
        <begin position="507"/>
        <end position="538"/>
    </location>
</feature>
<dbReference type="CDD" id="cd12254">
    <property type="entry name" value="RRM_hnRNPH_ESRPs_RBM12_like"/>
    <property type="match status" value="1"/>
</dbReference>
<evidence type="ECO:0000256" key="2">
    <source>
        <dbReference type="ARBA" id="ARBA00022884"/>
    </source>
</evidence>
<keyword evidence="2 3" id="KW-0694">RNA-binding</keyword>
<dbReference type="PROSITE" id="PS50102">
    <property type="entry name" value="RRM"/>
    <property type="match status" value="1"/>
</dbReference>
<feature type="region of interest" description="Disordered" evidence="4">
    <location>
        <begin position="219"/>
        <end position="312"/>
    </location>
</feature>
<dbReference type="SUPFAM" id="SSF54928">
    <property type="entry name" value="RNA-binding domain, RBD"/>
    <property type="match status" value="4"/>
</dbReference>
<sequence length="946" mass="107639">MNVIIRLQNLPWSANATDIRNFFKGLMIPEGGVHIVGGENGDAFIAFSTDEDARCAMQLNGGKIKEVQVTLLLSSRSEMQKVIEKARQASSSSFLNKVAPQQQSTVLPASVIANQFAKKQLESGAAVMTSQQPPVMSLTNLLTHSMQHQQTPQIPSLNQVQQMNVMSAYKNVAPTDVMNSGVPQNAAVAAAAYASYYASLMDPNSANYLNSMTSGLNTKLSDPKSNLPPSLMPASYNKDPRSQRGNSRERNTFRSRHRSRSNERNSSIRSRSSSRERYNDSEKEGRDGFRRRSRFSAVESRQDTSNIAAFPPNINHSLSSANSYAVPPPTATNSIWENPPPQLFTNDRNIQLQQQQQQQQQTIQNSYQMFNNGNSMQLPPTRNYQTENRIDAIPSSSSLGNIGTCVKVANVDNETYYGDLRKFFNGLPIGNNDIKFLTDSGNNRTGVVLIRFLSSDSKKKALTKTMWQLKSTQVIITSISEEDFESGLSNSLNKNRQQNAVHNNFQNDDRSDTRNERYRDRSDSRERDNRGFNHRGNDRYGNNRSYNNNNNNNRDRGNNGGNYRRDQNERSNYRTGNRNDNPIEKEIQYEPDENFTVLIVDDIPRTSSEPDIWEAFPNIVGIVIDRYKAYVKFNSHEAAKVTLENRYIHYIRNKRVFLEAGSEAQYNELVKKFGKYDNNSSEQNEETSDPVNSDQMNDDTNHSSNSNSRDSMRSRDQHKTSNVESRDPRQRNFNNERFGGNNSGPQNMIKTDCIIMKNMETNTTIAEVESFFNDIGIYKMRVHILLDKKGQPCGDCFVEFKYPNDSNRALSKNNQMLKERRVTIMLIPREQVDAVLSSFGGDDSMRQNQQQNRPNRNDWAPPPDFGSPGCVVMLSNLCYKATIEDLLDEFREFDLHQDQIIRRYNDMGQPTGNACINFNSPQDAELACEKHHSVKILNRQMWMKRI</sequence>
<feature type="region of interest" description="Disordered" evidence="4">
    <location>
        <begin position="677"/>
        <end position="748"/>
    </location>
</feature>
<evidence type="ECO:0000256" key="1">
    <source>
        <dbReference type="ARBA" id="ARBA00022737"/>
    </source>
</evidence>
<feature type="compositionally biased region" description="Basic and acidic residues" evidence="4">
    <location>
        <begin position="238"/>
        <end position="252"/>
    </location>
</feature>
<dbReference type="OrthoDB" id="2588702at2759"/>
<feature type="domain" description="RRM" evidence="5">
    <location>
        <begin position="3"/>
        <end position="74"/>
    </location>
</feature>
<protein>
    <submittedName>
        <fullName evidence="6">CLUMA_CG013563, isoform A</fullName>
    </submittedName>
</protein>
<dbReference type="CDD" id="cd12510">
    <property type="entry name" value="RRM1_RBM12_like"/>
    <property type="match status" value="1"/>
</dbReference>